<keyword evidence="2" id="KW-1185">Reference proteome</keyword>
<reference evidence="1 2" key="1">
    <citation type="submission" date="2017-07" db="EMBL/GenBank/DDBJ databases">
        <title>Niveispirillum cyanobacteriorum sp. nov., isolated from cyanobacterial aggregates in a eutrophic lake.</title>
        <authorList>
            <person name="Cai H."/>
        </authorList>
    </citation>
    <scope>NUCLEOTIDE SEQUENCE [LARGE SCALE GENOMIC DNA]</scope>
    <source>
        <strain evidence="2">TH1-14</strain>
    </source>
</reference>
<dbReference type="PANTHER" id="PTHR35370">
    <property type="entry name" value="CYTOPLASMIC PROTEIN-RELATED-RELATED"/>
    <property type="match status" value="1"/>
</dbReference>
<dbReference type="AlphaFoldDB" id="A0A255YYD1"/>
<dbReference type="Pfam" id="PF05947">
    <property type="entry name" value="T6SS_TssF"/>
    <property type="match status" value="1"/>
</dbReference>
<dbReference type="EMBL" id="NOXU01000029">
    <property type="protein sequence ID" value="OYQ34198.1"/>
    <property type="molecule type" value="Genomic_DNA"/>
</dbReference>
<name>A0A255YYD1_9PROT</name>
<comment type="caution">
    <text evidence="1">The sequence shown here is derived from an EMBL/GenBank/DDBJ whole genome shotgun (WGS) entry which is preliminary data.</text>
</comment>
<dbReference type="Proteomes" id="UP000216998">
    <property type="component" value="Unassembled WGS sequence"/>
</dbReference>
<sequence>MFAQINGLRGAFSGTDTELCFVLDADEIPGGTVETLREAAGDLLRLGCVPAINQFKMDLEPLRLTQRVTRYPLIPDTRRPLAYEVHAVGDVTLVMRQNQVLRQQVAPLYAQHQHTGAGCHALYWHHSVEAAPDGAQESLLSLSDPAGTLLDFGDGVVNIQALCGNRDLASRLTSLSFTLARDPSRVGEVHALRRPARALRPATAGRSHWQLISQLSFNRLSLTQGGEAGLRGLLSVHNLASPEKDAVLFKEVQQQIDSLQTLTVSPSLYRVGTADRCAWCMGSDVTLTFDESDATGSRYLFAAVLERFLALQAAANSFTTVTALSQQRKNRIARWQPRAGIRALI</sequence>
<dbReference type="InterPro" id="IPR010272">
    <property type="entry name" value="T6SS_TssF"/>
</dbReference>
<accession>A0A255YYD1</accession>
<organism evidence="1 2">
    <name type="scientific">Niveispirillum lacus</name>
    <dbReference type="NCBI Taxonomy" id="1981099"/>
    <lineage>
        <taxon>Bacteria</taxon>
        <taxon>Pseudomonadati</taxon>
        <taxon>Pseudomonadota</taxon>
        <taxon>Alphaproteobacteria</taxon>
        <taxon>Rhodospirillales</taxon>
        <taxon>Azospirillaceae</taxon>
        <taxon>Niveispirillum</taxon>
    </lineage>
</organism>
<protein>
    <recommendedName>
        <fullName evidence="3">Type VI secretion protein</fullName>
    </recommendedName>
</protein>
<gene>
    <name evidence="1" type="ORF">CHU95_12135</name>
</gene>
<dbReference type="OrthoDB" id="9763676at2"/>
<evidence type="ECO:0000313" key="1">
    <source>
        <dbReference type="EMBL" id="OYQ34198.1"/>
    </source>
</evidence>
<evidence type="ECO:0008006" key="3">
    <source>
        <dbReference type="Google" id="ProtNLM"/>
    </source>
</evidence>
<dbReference type="RefSeq" id="WP_094456608.1">
    <property type="nucleotide sequence ID" value="NZ_NOXU01000029.1"/>
</dbReference>
<evidence type="ECO:0000313" key="2">
    <source>
        <dbReference type="Proteomes" id="UP000216998"/>
    </source>
</evidence>
<dbReference type="PANTHER" id="PTHR35370:SF1">
    <property type="entry name" value="TYPE VI SECRETION SYSTEM COMPONENT TSSF1"/>
    <property type="match status" value="1"/>
</dbReference>
<proteinExistence type="predicted"/>